<dbReference type="PANTHER" id="PTHR48207:SF3">
    <property type="entry name" value="SUCCINATE--HYDROXYMETHYLGLUTARATE COA-TRANSFERASE"/>
    <property type="match status" value="1"/>
</dbReference>
<keyword evidence="1 2" id="KW-0808">Transferase</keyword>
<organism evidence="2 3">
    <name type="scientific">Streptomyces silvisoli</name>
    <dbReference type="NCBI Taxonomy" id="3034235"/>
    <lineage>
        <taxon>Bacteria</taxon>
        <taxon>Bacillati</taxon>
        <taxon>Actinomycetota</taxon>
        <taxon>Actinomycetes</taxon>
        <taxon>Kitasatosporales</taxon>
        <taxon>Streptomycetaceae</taxon>
        <taxon>Streptomyces</taxon>
    </lineage>
</organism>
<name>A0ABT5ZIT2_9ACTN</name>
<dbReference type="InterPro" id="IPR050483">
    <property type="entry name" value="CoA-transferase_III_domain"/>
</dbReference>
<gene>
    <name evidence="2" type="ORF">P3G67_10930</name>
</gene>
<dbReference type="RefSeq" id="WP_276093258.1">
    <property type="nucleotide sequence ID" value="NZ_JARJBC010000005.1"/>
</dbReference>
<dbReference type="InterPro" id="IPR044855">
    <property type="entry name" value="CoA-Trfase_III_dom3_sf"/>
</dbReference>
<dbReference type="EMBL" id="JARJBC010000005">
    <property type="protein sequence ID" value="MDF3289740.1"/>
    <property type="molecule type" value="Genomic_DNA"/>
</dbReference>
<keyword evidence="3" id="KW-1185">Reference proteome</keyword>
<proteinExistence type="predicted"/>
<sequence>MTAPGANPLEGIRVVDLSKILAGPYVTMSLADLGADVIKVEHPDGGDPTRRWGPPFNGPDAAYYLAANRNKRSVTLDLKSSEGQEAAHRLIAEADVVVENFRPGSTLQEAFRYDRLSAAYPRLVVLHISAFGETGPLRSEPGYDMVAQAAAGLMSLTGEPDGPPVKAGYAMGDLGAALFGTIGIVSALVERARTGVGQYLTTSLYESQLALHINWATSYFATGDTPQRLGSGHPSLVPYQAYPASDGHFVIAVGNDALWRRLCDLIGRPDLAADPRFHTNRDRVAHRTELNPELETALRADTVENWCAVLKAGGIPVTPIRSLDEVYGSEQTAALGMVQSVDHPVVGPLEQVAFPVNFRGVRPTVRTAPPTLGQHNQEVLSALGYGEQDIQRLTAPRSPDDL</sequence>
<dbReference type="PANTHER" id="PTHR48207">
    <property type="entry name" value="SUCCINATE--HYDROXYMETHYLGLUTARATE COA-TRANSFERASE"/>
    <property type="match status" value="1"/>
</dbReference>
<reference evidence="2 3" key="1">
    <citation type="submission" date="2023-03" db="EMBL/GenBank/DDBJ databases">
        <title>Draft genome sequence of Streptomyces sp. RB6PN23 isolated from peat swamp forest in Thailand.</title>
        <authorList>
            <person name="Klaysubun C."/>
            <person name="Duangmal K."/>
        </authorList>
    </citation>
    <scope>NUCLEOTIDE SEQUENCE [LARGE SCALE GENOMIC DNA]</scope>
    <source>
        <strain evidence="2 3">RB6PN23</strain>
    </source>
</reference>
<dbReference type="InterPro" id="IPR003673">
    <property type="entry name" value="CoA-Trfase_fam_III"/>
</dbReference>
<protein>
    <submittedName>
        <fullName evidence="2">CoA transferase</fullName>
    </submittedName>
</protein>
<dbReference type="SUPFAM" id="SSF89796">
    <property type="entry name" value="CoA-transferase family III (CaiB/BaiF)"/>
    <property type="match status" value="1"/>
</dbReference>
<dbReference type="InterPro" id="IPR023606">
    <property type="entry name" value="CoA-Trfase_III_dom_1_sf"/>
</dbReference>
<dbReference type="Gene3D" id="3.30.1540.10">
    <property type="entry name" value="formyl-coa transferase, domain 3"/>
    <property type="match status" value="1"/>
</dbReference>
<dbReference type="Pfam" id="PF02515">
    <property type="entry name" value="CoA_transf_3"/>
    <property type="match status" value="1"/>
</dbReference>
<evidence type="ECO:0000256" key="1">
    <source>
        <dbReference type="ARBA" id="ARBA00022679"/>
    </source>
</evidence>
<evidence type="ECO:0000313" key="3">
    <source>
        <dbReference type="Proteomes" id="UP001216579"/>
    </source>
</evidence>
<comment type="caution">
    <text evidence="2">The sequence shown here is derived from an EMBL/GenBank/DDBJ whole genome shotgun (WGS) entry which is preliminary data.</text>
</comment>
<dbReference type="GO" id="GO:0016740">
    <property type="term" value="F:transferase activity"/>
    <property type="evidence" value="ECO:0007669"/>
    <property type="project" value="UniProtKB-KW"/>
</dbReference>
<accession>A0ABT5ZIT2</accession>
<dbReference type="Proteomes" id="UP001216579">
    <property type="component" value="Unassembled WGS sequence"/>
</dbReference>
<evidence type="ECO:0000313" key="2">
    <source>
        <dbReference type="EMBL" id="MDF3289740.1"/>
    </source>
</evidence>
<dbReference type="Gene3D" id="3.40.50.10540">
    <property type="entry name" value="Crotonobetainyl-coa:carnitine coa-transferase, domain 1"/>
    <property type="match status" value="1"/>
</dbReference>